<organism evidence="1 2">
    <name type="scientific">Sphingomonas sanguinis</name>
    <dbReference type="NCBI Taxonomy" id="33051"/>
    <lineage>
        <taxon>Bacteria</taxon>
        <taxon>Pseudomonadati</taxon>
        <taxon>Pseudomonadota</taxon>
        <taxon>Alphaproteobacteria</taxon>
        <taxon>Sphingomonadales</taxon>
        <taxon>Sphingomonadaceae</taxon>
        <taxon>Sphingomonas</taxon>
    </lineage>
</organism>
<evidence type="ECO:0000313" key="1">
    <source>
        <dbReference type="EMBL" id="KTT68027.1"/>
    </source>
</evidence>
<dbReference type="Pfam" id="PF09867">
    <property type="entry name" value="TagF_N"/>
    <property type="match status" value="1"/>
</dbReference>
<dbReference type="AlphaFoldDB" id="A0A147HT85"/>
<dbReference type="NCBIfam" id="TIGR03373">
    <property type="entry name" value="VI_minor_4"/>
    <property type="match status" value="1"/>
</dbReference>
<dbReference type="EMBL" id="LDTD01000133">
    <property type="protein sequence ID" value="KTT68027.1"/>
    <property type="molecule type" value="Genomic_DNA"/>
</dbReference>
<dbReference type="InterPro" id="IPR017748">
    <property type="entry name" value="TagF"/>
</dbReference>
<sequence length="150" mass="16029">MTARLFGKLPAHGDFVARGCSGEERAALDSWLTESMEQAQRHFGAAFAERFDIAQPWIGEGLGVSGIIAASQDAAGRRYPLILLGAQRDGLDDLAYAAIAERWDADRVVEALGPGASGPVTRWSPLDGREARDDAFPLDIVTAMLSDTVA</sequence>
<protein>
    <recommendedName>
        <fullName evidence="3">Type VI secretion protein</fullName>
    </recommendedName>
</protein>
<evidence type="ECO:0000313" key="2">
    <source>
        <dbReference type="Proteomes" id="UP000072867"/>
    </source>
</evidence>
<comment type="caution">
    <text evidence="1">The sequence shown here is derived from an EMBL/GenBank/DDBJ whole genome shotgun (WGS) entry which is preliminary data.</text>
</comment>
<gene>
    <name evidence="1" type="ORF">NS319_15840</name>
</gene>
<dbReference type="Gene3D" id="3.40.1730.10">
    <property type="entry name" value="pa0076 domain"/>
    <property type="match status" value="1"/>
</dbReference>
<dbReference type="RefSeq" id="WP_058734471.1">
    <property type="nucleotide sequence ID" value="NZ_LDTD01000133.1"/>
</dbReference>
<accession>A0A147HT85</accession>
<proteinExistence type="predicted"/>
<dbReference type="Proteomes" id="UP000072867">
    <property type="component" value="Unassembled WGS sequence"/>
</dbReference>
<evidence type="ECO:0008006" key="3">
    <source>
        <dbReference type="Google" id="ProtNLM"/>
    </source>
</evidence>
<dbReference type="STRING" id="33051.SB4_14290"/>
<name>A0A147HT85_9SPHN</name>
<reference evidence="1 2" key="1">
    <citation type="journal article" date="2016" name="Front. Microbiol.">
        <title>Genomic Resource of Rice Seed Associated Bacteria.</title>
        <authorList>
            <person name="Midha S."/>
            <person name="Bansal K."/>
            <person name="Sharma S."/>
            <person name="Kumar N."/>
            <person name="Patil P.P."/>
            <person name="Chaudhry V."/>
            <person name="Patil P.B."/>
        </authorList>
    </citation>
    <scope>NUCLEOTIDE SEQUENCE [LARGE SCALE GENOMIC DNA]</scope>
    <source>
        <strain evidence="1 2">NS319</strain>
    </source>
</reference>
<dbReference type="InterPro" id="IPR038225">
    <property type="entry name" value="TagF_sf"/>
</dbReference>
<dbReference type="PATRIC" id="fig|33051.3.peg.670"/>